<evidence type="ECO:0000313" key="3">
    <source>
        <dbReference type="Proteomes" id="UP000735302"/>
    </source>
</evidence>
<organism evidence="2 3">
    <name type="scientific">Plakobranchus ocellatus</name>
    <dbReference type="NCBI Taxonomy" id="259542"/>
    <lineage>
        <taxon>Eukaryota</taxon>
        <taxon>Metazoa</taxon>
        <taxon>Spiralia</taxon>
        <taxon>Lophotrochozoa</taxon>
        <taxon>Mollusca</taxon>
        <taxon>Gastropoda</taxon>
        <taxon>Heterobranchia</taxon>
        <taxon>Euthyneura</taxon>
        <taxon>Panpulmonata</taxon>
        <taxon>Sacoglossa</taxon>
        <taxon>Placobranchoidea</taxon>
        <taxon>Plakobranchidae</taxon>
        <taxon>Plakobranchus</taxon>
    </lineage>
</organism>
<feature type="compositionally biased region" description="Polar residues" evidence="1">
    <location>
        <begin position="51"/>
        <end position="67"/>
    </location>
</feature>
<protein>
    <submittedName>
        <fullName evidence="2">Uncharacterized protein</fullName>
    </submittedName>
</protein>
<sequence>MDPVECGRKPGLGSPPSVTHQALTKLPEHAALQDWINRLFHLSAGPENGVGDSTNKTPKSGASQDTGARTRDRRIPANLKAGSLSSLPPTPLKELRNIRENDSSYDILKYTINITTDTCDEDDKIKKERKEKVNFIMLKLLNERRRQDLGTAPMLSTAWNGKDWLAAFCQSCVPLAGKRASRKSGFWTIREAGKQADTTA</sequence>
<evidence type="ECO:0000313" key="2">
    <source>
        <dbReference type="EMBL" id="GFO35560.1"/>
    </source>
</evidence>
<reference evidence="2 3" key="1">
    <citation type="journal article" date="2021" name="Elife">
        <title>Chloroplast acquisition without the gene transfer in kleptoplastic sea slugs, Plakobranchus ocellatus.</title>
        <authorList>
            <person name="Maeda T."/>
            <person name="Takahashi S."/>
            <person name="Yoshida T."/>
            <person name="Shimamura S."/>
            <person name="Takaki Y."/>
            <person name="Nagai Y."/>
            <person name="Toyoda A."/>
            <person name="Suzuki Y."/>
            <person name="Arimoto A."/>
            <person name="Ishii H."/>
            <person name="Satoh N."/>
            <person name="Nishiyama T."/>
            <person name="Hasebe M."/>
            <person name="Maruyama T."/>
            <person name="Minagawa J."/>
            <person name="Obokata J."/>
            <person name="Shigenobu S."/>
        </authorList>
    </citation>
    <scope>NUCLEOTIDE SEQUENCE [LARGE SCALE GENOMIC DNA]</scope>
</reference>
<accession>A0AAV4CUK5</accession>
<proteinExistence type="predicted"/>
<feature type="region of interest" description="Disordered" evidence="1">
    <location>
        <begin position="46"/>
        <end position="88"/>
    </location>
</feature>
<dbReference type="Proteomes" id="UP000735302">
    <property type="component" value="Unassembled WGS sequence"/>
</dbReference>
<dbReference type="EMBL" id="BLXT01006999">
    <property type="protein sequence ID" value="GFO35560.1"/>
    <property type="molecule type" value="Genomic_DNA"/>
</dbReference>
<name>A0AAV4CUK5_9GAST</name>
<comment type="caution">
    <text evidence="2">The sequence shown here is derived from an EMBL/GenBank/DDBJ whole genome shotgun (WGS) entry which is preliminary data.</text>
</comment>
<dbReference type="AlphaFoldDB" id="A0AAV4CUK5"/>
<evidence type="ECO:0000256" key="1">
    <source>
        <dbReference type="SAM" id="MobiDB-lite"/>
    </source>
</evidence>
<keyword evidence="3" id="KW-1185">Reference proteome</keyword>
<gene>
    <name evidence="2" type="ORF">PoB_006206500</name>
</gene>